<dbReference type="GO" id="GO:0046872">
    <property type="term" value="F:metal ion binding"/>
    <property type="evidence" value="ECO:0007669"/>
    <property type="project" value="UniProtKB-KW"/>
</dbReference>
<dbReference type="NCBIfam" id="NF005540">
    <property type="entry name" value="PRK07203.1"/>
    <property type="match status" value="1"/>
</dbReference>
<dbReference type="Pfam" id="PF22039">
    <property type="entry name" value="HUTI_composite_bact"/>
    <property type="match status" value="1"/>
</dbReference>
<dbReference type="Pfam" id="PF01979">
    <property type="entry name" value="Amidohydro_1"/>
    <property type="match status" value="1"/>
</dbReference>
<dbReference type="SUPFAM" id="SSF51556">
    <property type="entry name" value="Metallo-dependent hydrolases"/>
    <property type="match status" value="1"/>
</dbReference>
<dbReference type="Gene3D" id="2.30.40.10">
    <property type="entry name" value="Urease, subunit C, domain 1"/>
    <property type="match status" value="1"/>
</dbReference>
<keyword evidence="7" id="KW-1185">Reference proteome</keyword>
<dbReference type="InterPro" id="IPR054418">
    <property type="entry name" value="MQNX/HUTI_composite_N"/>
</dbReference>
<dbReference type="NCBIfam" id="TIGR03314">
    <property type="entry name" value="Se_ssnA"/>
    <property type="match status" value="1"/>
</dbReference>
<feature type="domain" description="Amidohydrolase-related" evidence="4">
    <location>
        <begin position="56"/>
        <end position="415"/>
    </location>
</feature>
<dbReference type="GO" id="GO:0016810">
    <property type="term" value="F:hydrolase activity, acting on carbon-nitrogen (but not peptide) bonds"/>
    <property type="evidence" value="ECO:0007669"/>
    <property type="project" value="InterPro"/>
</dbReference>
<evidence type="ECO:0000313" key="7">
    <source>
        <dbReference type="Proteomes" id="UP000317371"/>
    </source>
</evidence>
<keyword evidence="1" id="KW-0479">Metal-binding</keyword>
<reference evidence="6 7" key="1">
    <citation type="submission" date="2019-06" db="EMBL/GenBank/DDBJ databases">
        <title>Genome sequence of Litorilinea aerophila BAA-2444.</title>
        <authorList>
            <person name="Maclea K.S."/>
            <person name="Maurais E.G."/>
            <person name="Iannazzi L.C."/>
        </authorList>
    </citation>
    <scope>NUCLEOTIDE SEQUENCE [LARGE SCALE GENOMIC DNA]</scope>
    <source>
        <strain evidence="6 7">ATCC BAA-2444</strain>
    </source>
</reference>
<dbReference type="InParanoid" id="A0A540VJT8"/>
<keyword evidence="2 6" id="KW-0378">Hydrolase</keyword>
<dbReference type="SUPFAM" id="SSF51338">
    <property type="entry name" value="Composite domain of metallo-dependent hydrolases"/>
    <property type="match status" value="1"/>
</dbReference>
<dbReference type="EMBL" id="VIGC01000005">
    <property type="protein sequence ID" value="TQE96986.1"/>
    <property type="molecule type" value="Genomic_DNA"/>
</dbReference>
<feature type="domain" description="Aminodeoxyfutalosine deaminase/Imidazolonepropionase-like composite" evidence="5">
    <location>
        <begin position="21"/>
        <end position="45"/>
    </location>
</feature>
<evidence type="ECO:0000259" key="5">
    <source>
        <dbReference type="Pfam" id="PF22039"/>
    </source>
</evidence>
<dbReference type="AlphaFoldDB" id="A0A540VJT8"/>
<dbReference type="InterPro" id="IPR006680">
    <property type="entry name" value="Amidohydro-rel"/>
</dbReference>
<comment type="caution">
    <text evidence="6">The sequence shown here is derived from an EMBL/GenBank/DDBJ whole genome shotgun (WGS) entry which is preliminary data.</text>
</comment>
<dbReference type="RefSeq" id="WP_141608971.1">
    <property type="nucleotide sequence ID" value="NZ_VIGC02000005.1"/>
</dbReference>
<dbReference type="OrthoDB" id="9807210at2"/>
<evidence type="ECO:0000256" key="1">
    <source>
        <dbReference type="ARBA" id="ARBA00022723"/>
    </source>
</evidence>
<dbReference type="InterPro" id="IPR032466">
    <property type="entry name" value="Metal_Hydrolase"/>
</dbReference>
<evidence type="ECO:0000259" key="4">
    <source>
        <dbReference type="Pfam" id="PF01979"/>
    </source>
</evidence>
<accession>A0A540VJT8</accession>
<evidence type="ECO:0000256" key="2">
    <source>
        <dbReference type="ARBA" id="ARBA00022801"/>
    </source>
</evidence>
<dbReference type="InterPro" id="IPR017700">
    <property type="entry name" value="Aminohydrolase_SsnA"/>
</dbReference>
<gene>
    <name evidence="6" type="primary">ssnA</name>
    <name evidence="6" type="ORF">FKZ61_04925</name>
</gene>
<dbReference type="PANTHER" id="PTHR43794:SF11">
    <property type="entry name" value="AMIDOHYDROLASE-RELATED DOMAIN-CONTAINING PROTEIN"/>
    <property type="match status" value="1"/>
</dbReference>
<dbReference type="InterPro" id="IPR050287">
    <property type="entry name" value="MTA/SAH_deaminase"/>
</dbReference>
<keyword evidence="3" id="KW-0862">Zinc</keyword>
<protein>
    <submittedName>
        <fullName evidence="6">Putative aminohydrolase SsnA</fullName>
    </submittedName>
</protein>
<name>A0A540VJT8_9CHLR</name>
<dbReference type="Proteomes" id="UP000317371">
    <property type="component" value="Unassembled WGS sequence"/>
</dbReference>
<proteinExistence type="predicted"/>
<evidence type="ECO:0000256" key="3">
    <source>
        <dbReference type="ARBA" id="ARBA00022833"/>
    </source>
</evidence>
<organism evidence="6 7">
    <name type="scientific">Litorilinea aerophila</name>
    <dbReference type="NCBI Taxonomy" id="1204385"/>
    <lineage>
        <taxon>Bacteria</taxon>
        <taxon>Bacillati</taxon>
        <taxon>Chloroflexota</taxon>
        <taxon>Caldilineae</taxon>
        <taxon>Caldilineales</taxon>
        <taxon>Caldilineaceae</taxon>
        <taxon>Litorilinea</taxon>
    </lineage>
</organism>
<dbReference type="InterPro" id="IPR011059">
    <property type="entry name" value="Metal-dep_hydrolase_composite"/>
</dbReference>
<evidence type="ECO:0000313" key="6">
    <source>
        <dbReference type="EMBL" id="TQE96986.1"/>
    </source>
</evidence>
<dbReference type="Gene3D" id="3.20.20.140">
    <property type="entry name" value="Metal-dependent hydrolases"/>
    <property type="match status" value="1"/>
</dbReference>
<sequence length="451" mass="49827">MLIHNAVVLTFDDQDRVLESGAVLIQGDSIVDVGESQELRSRYPEEEQWDAEGLLLMPGQICAHTHFYGAFARGMYIPGPPPADFPQILERLWWRLDKALDLDGVRASAQVCLVDAIRNGTTTLIDHHASQRAIDGSLDAIAEAVVESGLRAVLCYEVTDRDGPEAAAAGIRENVRFARRLAQARQSDPTSPLATRLAATFGLHASFTLSDETLEAAIADSNRFHIHVAEHPVDQYETLQRSGMRVVERLVDFGIAAPESILAHCVHIDAWEMALIREVGSFVSHQPRSNMNNAVGTAEITTLLRGGVPVCLGNDGFSNDMFAEMKVADLLQKAAHGDPRYLGADQVVRMAIHHNRRLAQVFFEKPLGIIAPGAYADLILLDYYPTTPLTPENLPWHLLFGVSGGHVHSTIAHGQVLMRNRKLLTLDEAQITACSRHLAAQTWERYWEMFP</sequence>
<dbReference type="PANTHER" id="PTHR43794">
    <property type="entry name" value="AMINOHYDROLASE SSNA-RELATED"/>
    <property type="match status" value="1"/>
</dbReference>